<sequence length="115" mass="12558">MTDRFDTDDERWLKQVADLMDALREDAGPVSQREIPEPDTKGASSEVILALGSTATLTAAVQCFRAWLKRDKSRSLTVTWTDDTGTQQTATVTGDRVDEASLQALAEAIGKRLSS</sequence>
<organism evidence="1">
    <name type="scientific">Streptomyces sp. R28</name>
    <dbReference type="NCBI Taxonomy" id="3238628"/>
    <lineage>
        <taxon>Bacteria</taxon>
        <taxon>Bacillati</taxon>
        <taxon>Actinomycetota</taxon>
        <taxon>Actinomycetes</taxon>
        <taxon>Kitasatosporales</taxon>
        <taxon>Streptomycetaceae</taxon>
        <taxon>Streptomyces</taxon>
    </lineage>
</organism>
<reference evidence="1" key="1">
    <citation type="submission" date="2024-07" db="EMBL/GenBank/DDBJ databases">
        <authorList>
            <person name="Yu S.T."/>
        </authorList>
    </citation>
    <scope>NUCLEOTIDE SEQUENCE</scope>
    <source>
        <strain evidence="1">R28</strain>
    </source>
</reference>
<proteinExistence type="predicted"/>
<evidence type="ECO:0000313" key="1">
    <source>
        <dbReference type="EMBL" id="XDQ38798.1"/>
    </source>
</evidence>
<dbReference type="RefSeq" id="WP_369173510.1">
    <property type="nucleotide sequence ID" value="NZ_CP163439.1"/>
</dbReference>
<dbReference type="Pfam" id="PF19953">
    <property type="entry name" value="EACC1"/>
    <property type="match status" value="1"/>
</dbReference>
<protein>
    <submittedName>
        <fullName evidence="1">Uncharacterized protein</fullName>
    </submittedName>
</protein>
<dbReference type="InterPro" id="IPR045428">
    <property type="entry name" value="EACC1"/>
</dbReference>
<accession>A0AB39QBR9</accession>
<gene>
    <name evidence="1" type="ORF">AB5J49_38615</name>
</gene>
<dbReference type="AlphaFoldDB" id="A0AB39QBR9"/>
<dbReference type="EMBL" id="CP163439">
    <property type="protein sequence ID" value="XDQ38798.1"/>
    <property type="molecule type" value="Genomic_DNA"/>
</dbReference>
<name>A0AB39QBR9_9ACTN</name>